<dbReference type="PANTHER" id="PTHR46796:SF6">
    <property type="entry name" value="ARAC SUBFAMILY"/>
    <property type="match status" value="1"/>
</dbReference>
<keyword evidence="6" id="KW-1185">Reference proteome</keyword>
<feature type="domain" description="HTH araC/xylS-type" evidence="4">
    <location>
        <begin position="252"/>
        <end position="350"/>
    </location>
</feature>
<evidence type="ECO:0000256" key="2">
    <source>
        <dbReference type="ARBA" id="ARBA00023125"/>
    </source>
</evidence>
<dbReference type="InterPro" id="IPR050204">
    <property type="entry name" value="AraC_XylS_family_regulators"/>
</dbReference>
<sequence>MSTDNGVSISPAFDPGFNPGVLHSRLLRAGMVSPPPVGTATPPSVATYTFSTDDLPVAERFDAWRGSFAPMLDVTQDARTDFQGSQILWDLGGLGFSRIKTGALRFSSYPGHVRCHPLDHWVMTLLLSGQCTTTTERATFQGRPGIVQIHSLGQPYHGTVSDSEMLMLWVPRDFCRDMARILDAAEFTTLDTAMGRMFTSFMIGLAHQLTCMRVDELPRLMSATRDMILACVAPPGDSREEEGDAISGGLQERARQFVQINLFNPRLSAKLLMRELAVSRTRLYRLFEPAGGVNRYIQHRRLLDAHSALANPSEQRRILEIAEQRCFDSADFSRAFKREFGYSPSEVRKGQRIGSPNYADANLASLPPEERLGALLWRLQNGAKSETAPCAVS</sequence>
<comment type="caution">
    <text evidence="5">The sequence shown here is derived from an EMBL/GenBank/DDBJ whole genome shotgun (WGS) entry which is preliminary data.</text>
</comment>
<keyword evidence="3" id="KW-0804">Transcription</keyword>
<dbReference type="InterPro" id="IPR018060">
    <property type="entry name" value="HTH_AraC"/>
</dbReference>
<evidence type="ECO:0000256" key="1">
    <source>
        <dbReference type="ARBA" id="ARBA00023015"/>
    </source>
</evidence>
<protein>
    <submittedName>
        <fullName evidence="5">AraC-like DNA-binding protein</fullName>
    </submittedName>
</protein>
<dbReference type="AlphaFoldDB" id="A0A7W6DCX4"/>
<dbReference type="InterPro" id="IPR009057">
    <property type="entry name" value="Homeodomain-like_sf"/>
</dbReference>
<dbReference type="EMBL" id="JACIEE010000007">
    <property type="protein sequence ID" value="MBB3978360.1"/>
    <property type="molecule type" value="Genomic_DNA"/>
</dbReference>
<organism evidence="5 6">
    <name type="scientific">Mycoplana azooxidifex</name>
    <dbReference type="NCBI Taxonomy" id="1636188"/>
    <lineage>
        <taxon>Bacteria</taxon>
        <taxon>Pseudomonadati</taxon>
        <taxon>Pseudomonadota</taxon>
        <taxon>Alphaproteobacteria</taxon>
        <taxon>Hyphomicrobiales</taxon>
        <taxon>Rhizobiaceae</taxon>
        <taxon>Mycoplana</taxon>
    </lineage>
</organism>
<dbReference type="InterPro" id="IPR035418">
    <property type="entry name" value="AraC-bd_2"/>
</dbReference>
<evidence type="ECO:0000256" key="3">
    <source>
        <dbReference type="ARBA" id="ARBA00023163"/>
    </source>
</evidence>
<reference evidence="5 6" key="1">
    <citation type="submission" date="2020-08" db="EMBL/GenBank/DDBJ databases">
        <title>Genomic Encyclopedia of Type Strains, Phase IV (KMG-IV): sequencing the most valuable type-strain genomes for metagenomic binning, comparative biology and taxonomic classification.</title>
        <authorList>
            <person name="Goeker M."/>
        </authorList>
    </citation>
    <scope>NUCLEOTIDE SEQUENCE [LARGE SCALE GENOMIC DNA]</scope>
    <source>
        <strain evidence="5 6">DSM 100211</strain>
    </source>
</reference>
<dbReference type="PANTHER" id="PTHR46796">
    <property type="entry name" value="HTH-TYPE TRANSCRIPTIONAL ACTIVATOR RHAS-RELATED"/>
    <property type="match status" value="1"/>
</dbReference>
<gene>
    <name evidence="5" type="ORF">GGQ64_003594</name>
</gene>
<keyword evidence="2 5" id="KW-0238">DNA-binding</keyword>
<dbReference type="Gene3D" id="1.10.10.60">
    <property type="entry name" value="Homeodomain-like"/>
    <property type="match status" value="1"/>
</dbReference>
<dbReference type="Pfam" id="PF14525">
    <property type="entry name" value="AraC_binding_2"/>
    <property type="match status" value="1"/>
</dbReference>
<evidence type="ECO:0000313" key="5">
    <source>
        <dbReference type="EMBL" id="MBB3978360.1"/>
    </source>
</evidence>
<dbReference type="SMART" id="SM00342">
    <property type="entry name" value="HTH_ARAC"/>
    <property type="match status" value="1"/>
</dbReference>
<name>A0A7W6DCX4_9HYPH</name>
<dbReference type="PROSITE" id="PS01124">
    <property type="entry name" value="HTH_ARAC_FAMILY_2"/>
    <property type="match status" value="1"/>
</dbReference>
<dbReference type="SUPFAM" id="SSF46689">
    <property type="entry name" value="Homeodomain-like"/>
    <property type="match status" value="1"/>
</dbReference>
<accession>A0A7W6DCX4</accession>
<evidence type="ECO:0000259" key="4">
    <source>
        <dbReference type="PROSITE" id="PS01124"/>
    </source>
</evidence>
<evidence type="ECO:0000313" key="6">
    <source>
        <dbReference type="Proteomes" id="UP000574761"/>
    </source>
</evidence>
<dbReference type="GO" id="GO:0043565">
    <property type="term" value="F:sequence-specific DNA binding"/>
    <property type="evidence" value="ECO:0007669"/>
    <property type="project" value="InterPro"/>
</dbReference>
<proteinExistence type="predicted"/>
<keyword evidence="1" id="KW-0805">Transcription regulation</keyword>
<dbReference type="GO" id="GO:0003700">
    <property type="term" value="F:DNA-binding transcription factor activity"/>
    <property type="evidence" value="ECO:0007669"/>
    <property type="project" value="InterPro"/>
</dbReference>
<dbReference type="Pfam" id="PF12833">
    <property type="entry name" value="HTH_18"/>
    <property type="match status" value="1"/>
</dbReference>
<dbReference type="RefSeq" id="WP_183806623.1">
    <property type="nucleotide sequence ID" value="NZ_JACIEE010000007.1"/>
</dbReference>
<dbReference type="Proteomes" id="UP000574761">
    <property type="component" value="Unassembled WGS sequence"/>
</dbReference>